<reference evidence="2" key="1">
    <citation type="submission" date="2017-06" db="EMBL/GenBank/DDBJ databases">
        <title>Complete genome sequence of Capnocytophaga sp. KCOM 1579 (=ChDC OS43) isolated from a human refractory periapical abscess lesion.</title>
        <authorList>
            <person name="Kook J.-K."/>
            <person name="Park S.-N."/>
            <person name="Lim Y.K."/>
            <person name="Roh H."/>
        </authorList>
    </citation>
    <scope>NUCLEOTIDE SEQUENCE [LARGE SCALE GENOMIC DNA]</scope>
    <source>
        <strain evidence="2">ChDC OS43</strain>
    </source>
</reference>
<protein>
    <submittedName>
        <fullName evidence="1">Uncharacterized protein</fullName>
    </submittedName>
</protein>
<sequence>MQTQKTKENFSQYFIKAFTTDQQVIEATITFYKEDRENPTVLDMFSKDETFNYTGGKVKVFVMTYHDALNHHYEMVSDEVRSLFYILRKRLEQQGIKLLIQGARRHYYMIRHFKQNFRAVKLVLGKRYDYNSAEIINIFDPENDFSQIATVQEQEEYFNQWIESITGVKYDENKSDSE</sequence>
<dbReference type="RefSeq" id="WP_088594886.1">
    <property type="nucleotide sequence ID" value="NZ_CP022022.1"/>
</dbReference>
<name>A0A1Z4BRY1_9FLAO</name>
<proteinExistence type="predicted"/>
<gene>
    <name evidence="1" type="ORF">CBG49_13540</name>
</gene>
<keyword evidence="2" id="KW-1185">Reference proteome</keyword>
<dbReference type="AlphaFoldDB" id="A0A1Z4BRY1"/>
<organism evidence="1 2">
    <name type="scientific">Capnocytophaga endodontalis</name>
    <dbReference type="NCBI Taxonomy" id="2708117"/>
    <lineage>
        <taxon>Bacteria</taxon>
        <taxon>Pseudomonadati</taxon>
        <taxon>Bacteroidota</taxon>
        <taxon>Flavobacteriia</taxon>
        <taxon>Flavobacteriales</taxon>
        <taxon>Flavobacteriaceae</taxon>
        <taxon>Capnocytophaga</taxon>
    </lineage>
</organism>
<accession>A0A1Z4BRY1</accession>
<dbReference type="EMBL" id="CP022022">
    <property type="protein sequence ID" value="ASF44028.1"/>
    <property type="molecule type" value="Genomic_DNA"/>
</dbReference>
<evidence type="ECO:0000313" key="1">
    <source>
        <dbReference type="EMBL" id="ASF44028.1"/>
    </source>
</evidence>
<dbReference type="KEGG" id="capn:CBG49_13540"/>
<dbReference type="Proteomes" id="UP000197007">
    <property type="component" value="Chromosome"/>
</dbReference>
<evidence type="ECO:0000313" key="2">
    <source>
        <dbReference type="Proteomes" id="UP000197007"/>
    </source>
</evidence>